<feature type="compositionally biased region" description="Low complexity" evidence="12">
    <location>
        <begin position="348"/>
        <end position="366"/>
    </location>
</feature>
<keyword evidence="6 10" id="KW-0576">Peroxisome</keyword>
<keyword evidence="3 10" id="KW-0653">Protein transport</keyword>
<dbReference type="EMBL" id="CAMGZC010000059">
    <property type="protein sequence ID" value="CAI0642510.1"/>
    <property type="molecule type" value="Genomic_DNA"/>
</dbReference>
<dbReference type="GO" id="GO:0016560">
    <property type="term" value="P:protein import into peroxisome matrix, docking"/>
    <property type="evidence" value="ECO:0007669"/>
    <property type="project" value="UniProtKB-UniRule"/>
</dbReference>
<evidence type="ECO:0000256" key="1">
    <source>
        <dbReference type="ARBA" id="ARBA00005443"/>
    </source>
</evidence>
<comment type="function">
    <text evidence="10">Component of the PEX13-PEX14 docking complex, a translocon channel that specifically mediates the import of peroxisomal cargo proteins bound to PEX5 receptor. The PEX13-PEX14 docking complex forms a large import pore which can be opened to a diameter of about 9 nm. Mechanistically, PEX5 receptor along with cargo proteins associates with the PEX14 subunit of the PEX13-PEX14 docking complex in the cytosol, leading to the insertion of the receptor into the organelle membrane with the concomitant translocation of the cargo into the peroxisome matrix.</text>
</comment>
<protein>
    <recommendedName>
        <fullName evidence="7 10">Peroxisomal membrane protein PEX14</fullName>
    </recommendedName>
    <alternativeName>
        <fullName evidence="8 10">Peroxin-14</fullName>
    </alternativeName>
</protein>
<dbReference type="Gene3D" id="1.10.10.10">
    <property type="entry name" value="Winged helix-like DNA-binding domain superfamily/Winged helix DNA-binding domain"/>
    <property type="match status" value="1"/>
</dbReference>
<comment type="similarity">
    <text evidence="1 10">Belongs to the peroxin-14 family.</text>
</comment>
<dbReference type="GO" id="GO:0005102">
    <property type="term" value="F:signaling receptor binding"/>
    <property type="evidence" value="ECO:0007669"/>
    <property type="project" value="TreeGrafter"/>
</dbReference>
<evidence type="ECO:0000256" key="11">
    <source>
        <dbReference type="SAM" id="Coils"/>
    </source>
</evidence>
<feature type="compositionally biased region" description="Polar residues" evidence="12">
    <location>
        <begin position="262"/>
        <end position="275"/>
    </location>
</feature>
<dbReference type="AlphaFoldDB" id="A0A9W4WAY7"/>
<evidence type="ECO:0000256" key="9">
    <source>
        <dbReference type="ARBA" id="ARBA00046271"/>
    </source>
</evidence>
<reference evidence="14" key="1">
    <citation type="submission" date="2022-08" db="EMBL/GenBank/DDBJ databases">
        <authorList>
            <person name="Giroux E."/>
            <person name="Giroux E."/>
        </authorList>
    </citation>
    <scope>NUCLEOTIDE SEQUENCE</scope>
    <source>
        <strain evidence="14">H1091258</strain>
    </source>
</reference>
<keyword evidence="5 10" id="KW-0472">Membrane</keyword>
<evidence type="ECO:0000256" key="8">
    <source>
        <dbReference type="ARBA" id="ARBA00029691"/>
    </source>
</evidence>
<dbReference type="Proteomes" id="UP001152533">
    <property type="component" value="Unassembled WGS sequence"/>
</dbReference>
<organism evidence="14 15">
    <name type="scientific">Colletotrichum noveboracense</name>
    <dbReference type="NCBI Taxonomy" id="2664923"/>
    <lineage>
        <taxon>Eukaryota</taxon>
        <taxon>Fungi</taxon>
        <taxon>Dikarya</taxon>
        <taxon>Ascomycota</taxon>
        <taxon>Pezizomycotina</taxon>
        <taxon>Sordariomycetes</taxon>
        <taxon>Hypocreomycetidae</taxon>
        <taxon>Glomerellales</taxon>
        <taxon>Glomerellaceae</taxon>
        <taxon>Colletotrichum</taxon>
        <taxon>Colletotrichum gloeosporioides species complex</taxon>
    </lineage>
</organism>
<sequence>MAIREDIVASAVDAMSVPEPSLWTATHQTNKPVVLQDPSVASSSIDNRVAFLRTKNLTQEEIDAALARVGAQPAPTAAPTPMPVAQQQPPQQYYQSYPPQYAAWQPPPPPPKRDWRDWFIMATVVGGVGYGAYALAKRYVYPMIAPPTPEKLEQDKKSIEEQFDKAFGLVEQLAKDTEALKEAEKERTEKLDTALTELESVVKELRSANARRESESQRIKDDVQALKASIPKAMETQKDTTDNRLKEVNSELTSLKTLITQRMSAAASPPSTNGLRNGGSAAPVASVAGTTGAAGNGSQGGDKEAVSTVETPKTTATPSFNRPSPLSGKPGGKASIPAWQMAMANKDSAAASSTTTNGAESAGGSSQQEATSS</sequence>
<name>A0A9W4WAY7_9PEZI</name>
<feature type="coiled-coil region" evidence="11">
    <location>
        <begin position="191"/>
        <end position="218"/>
    </location>
</feature>
<evidence type="ECO:0000256" key="7">
    <source>
        <dbReference type="ARBA" id="ARBA00029502"/>
    </source>
</evidence>
<evidence type="ECO:0000259" key="13">
    <source>
        <dbReference type="Pfam" id="PF04695"/>
    </source>
</evidence>
<evidence type="ECO:0000256" key="3">
    <source>
        <dbReference type="ARBA" id="ARBA00022927"/>
    </source>
</evidence>
<keyword evidence="15" id="KW-1185">Reference proteome</keyword>
<comment type="subcellular location">
    <subcellularLocation>
        <location evidence="9 10">Peroxisome membrane</location>
    </subcellularLocation>
</comment>
<dbReference type="GO" id="GO:0005778">
    <property type="term" value="C:peroxisomal membrane"/>
    <property type="evidence" value="ECO:0007669"/>
    <property type="project" value="UniProtKB-SubCell"/>
</dbReference>
<dbReference type="Pfam" id="PF04695">
    <property type="entry name" value="Pex14_N"/>
    <property type="match status" value="1"/>
</dbReference>
<evidence type="ECO:0000313" key="15">
    <source>
        <dbReference type="Proteomes" id="UP001152533"/>
    </source>
</evidence>
<comment type="caution">
    <text evidence="14">The sequence shown here is derived from an EMBL/GenBank/DDBJ whole genome shotgun (WGS) entry which is preliminary data.</text>
</comment>
<keyword evidence="2 10" id="KW-0813">Transport</keyword>
<feature type="domain" description="Peroxisome membrane anchor protein Pex14p N-terminal" evidence="13">
    <location>
        <begin position="35"/>
        <end position="68"/>
    </location>
</feature>
<feature type="compositionally biased region" description="Polar residues" evidence="12">
    <location>
        <begin position="308"/>
        <end position="324"/>
    </location>
</feature>
<evidence type="ECO:0000256" key="10">
    <source>
        <dbReference type="RuleBase" id="RU367032"/>
    </source>
</evidence>
<evidence type="ECO:0000256" key="5">
    <source>
        <dbReference type="ARBA" id="ARBA00023136"/>
    </source>
</evidence>
<dbReference type="PANTHER" id="PTHR23058:SF0">
    <property type="entry name" value="PEROXISOMAL MEMBRANE PROTEIN PEX14"/>
    <property type="match status" value="1"/>
</dbReference>
<evidence type="ECO:0000256" key="6">
    <source>
        <dbReference type="ARBA" id="ARBA00023140"/>
    </source>
</evidence>
<evidence type="ECO:0000256" key="4">
    <source>
        <dbReference type="ARBA" id="ARBA00023010"/>
    </source>
</evidence>
<accession>A0A9W4WAY7</accession>
<evidence type="ECO:0000256" key="2">
    <source>
        <dbReference type="ARBA" id="ARBA00022448"/>
    </source>
</evidence>
<feature type="compositionally biased region" description="Low complexity" evidence="12">
    <location>
        <begin position="278"/>
        <end position="291"/>
    </location>
</feature>
<feature type="region of interest" description="Disordered" evidence="12">
    <location>
        <begin position="262"/>
        <end position="373"/>
    </location>
</feature>
<dbReference type="InterPro" id="IPR025655">
    <property type="entry name" value="PEX14"/>
</dbReference>
<keyword evidence="4" id="KW-0811">Translocation</keyword>
<proteinExistence type="inferred from homology"/>
<dbReference type="InterPro" id="IPR006785">
    <property type="entry name" value="Pex14_N"/>
</dbReference>
<dbReference type="InterPro" id="IPR036388">
    <property type="entry name" value="WH-like_DNA-bd_sf"/>
</dbReference>
<evidence type="ECO:0000313" key="14">
    <source>
        <dbReference type="EMBL" id="CAI0642510.1"/>
    </source>
</evidence>
<dbReference type="PANTHER" id="PTHR23058">
    <property type="entry name" value="PEROXISOMAL MEMBRANE PROTEIN PEX14"/>
    <property type="match status" value="1"/>
</dbReference>
<dbReference type="GO" id="GO:1990429">
    <property type="term" value="C:peroxisomal importomer complex"/>
    <property type="evidence" value="ECO:0007669"/>
    <property type="project" value="TreeGrafter"/>
</dbReference>
<gene>
    <name evidence="14" type="ORF">CGXH109_LOCUS15523</name>
</gene>
<evidence type="ECO:0000256" key="12">
    <source>
        <dbReference type="SAM" id="MobiDB-lite"/>
    </source>
</evidence>
<keyword evidence="11" id="KW-0175">Coiled coil</keyword>